<dbReference type="InterPro" id="IPR050109">
    <property type="entry name" value="HTH-type_TetR-like_transc_reg"/>
</dbReference>
<keyword evidence="7" id="KW-1185">Reference proteome</keyword>
<comment type="caution">
    <text evidence="6">The sequence shown here is derived from an EMBL/GenBank/DDBJ whole genome shotgun (WGS) entry which is preliminary data.</text>
</comment>
<dbReference type="Proteomes" id="UP001284601">
    <property type="component" value="Unassembled WGS sequence"/>
</dbReference>
<evidence type="ECO:0000256" key="2">
    <source>
        <dbReference type="ARBA" id="ARBA00023125"/>
    </source>
</evidence>
<keyword evidence="2 4" id="KW-0238">DNA-binding</keyword>
<accession>A0ABU4HL07</accession>
<sequence>MRVNRRTQRERSDTTRSALLAAARPLFAEHGFAAVGTEAIVRAAGVTRGALYHQFADKTELFAAVHEQVEQELIGRIGLLLADVADPWEGMLAGVDAWLEAASDHEVQRIALIEAPAVLGWERWRASGQANGIGIVEAALHGAIAAGRIAEQPVRPLAHVLIGALDEAALYVARAEDQDTARAEMRSALHALVAPLELR</sequence>
<keyword evidence="1" id="KW-0805">Transcription regulation</keyword>
<name>A0ABU4HL07_9ACTN</name>
<gene>
    <name evidence="6" type="ORF">R7226_06595</name>
</gene>
<dbReference type="RefSeq" id="WP_318596252.1">
    <property type="nucleotide sequence ID" value="NZ_JAWSTH010000011.1"/>
</dbReference>
<protein>
    <submittedName>
        <fullName evidence="6">Helix-turn-helix domain-containing protein</fullName>
    </submittedName>
</protein>
<reference evidence="7" key="1">
    <citation type="submission" date="2023-07" db="EMBL/GenBank/DDBJ databases">
        <title>Conexibacter stalactiti sp. nov., isolated from stalactites in a lava cave and emended description of the genus Conexibacter.</title>
        <authorList>
            <person name="Lee S.D."/>
        </authorList>
    </citation>
    <scope>NUCLEOTIDE SEQUENCE [LARGE SCALE GENOMIC DNA]</scope>
    <source>
        <strain evidence="7">KCTC 39840</strain>
    </source>
</reference>
<reference evidence="6 7" key="2">
    <citation type="submission" date="2023-10" db="EMBL/GenBank/DDBJ databases">
        <authorList>
            <person name="Han X.F."/>
        </authorList>
    </citation>
    <scope>NUCLEOTIDE SEQUENCE [LARGE SCALE GENOMIC DNA]</scope>
    <source>
        <strain evidence="6 7">KCTC 39840</strain>
    </source>
</reference>
<evidence type="ECO:0000313" key="6">
    <source>
        <dbReference type="EMBL" id="MDW5593994.1"/>
    </source>
</evidence>
<proteinExistence type="predicted"/>
<dbReference type="PANTHER" id="PTHR30055">
    <property type="entry name" value="HTH-TYPE TRANSCRIPTIONAL REGULATOR RUTR"/>
    <property type="match status" value="1"/>
</dbReference>
<dbReference type="Pfam" id="PF00440">
    <property type="entry name" value="TetR_N"/>
    <property type="match status" value="1"/>
</dbReference>
<evidence type="ECO:0000259" key="5">
    <source>
        <dbReference type="PROSITE" id="PS50977"/>
    </source>
</evidence>
<dbReference type="PROSITE" id="PS50977">
    <property type="entry name" value="HTH_TETR_2"/>
    <property type="match status" value="1"/>
</dbReference>
<feature type="DNA-binding region" description="H-T-H motif" evidence="4">
    <location>
        <begin position="36"/>
        <end position="55"/>
    </location>
</feature>
<evidence type="ECO:0000256" key="3">
    <source>
        <dbReference type="ARBA" id="ARBA00023163"/>
    </source>
</evidence>
<dbReference type="InterPro" id="IPR049484">
    <property type="entry name" value="Rv0078-like_C"/>
</dbReference>
<feature type="domain" description="HTH tetR-type" evidence="5">
    <location>
        <begin position="13"/>
        <end position="73"/>
    </location>
</feature>
<dbReference type="EMBL" id="JAWSTH010000011">
    <property type="protein sequence ID" value="MDW5593994.1"/>
    <property type="molecule type" value="Genomic_DNA"/>
</dbReference>
<dbReference type="InterPro" id="IPR009057">
    <property type="entry name" value="Homeodomain-like_sf"/>
</dbReference>
<dbReference type="InterPro" id="IPR001647">
    <property type="entry name" value="HTH_TetR"/>
</dbReference>
<dbReference type="Pfam" id="PF21351">
    <property type="entry name" value="TetR_C_41"/>
    <property type="match status" value="1"/>
</dbReference>
<evidence type="ECO:0000313" key="7">
    <source>
        <dbReference type="Proteomes" id="UP001284601"/>
    </source>
</evidence>
<dbReference type="SUPFAM" id="SSF46689">
    <property type="entry name" value="Homeodomain-like"/>
    <property type="match status" value="1"/>
</dbReference>
<dbReference type="Gene3D" id="1.10.357.10">
    <property type="entry name" value="Tetracycline Repressor, domain 2"/>
    <property type="match status" value="1"/>
</dbReference>
<evidence type="ECO:0000256" key="1">
    <source>
        <dbReference type="ARBA" id="ARBA00023015"/>
    </source>
</evidence>
<keyword evidence="3" id="KW-0804">Transcription</keyword>
<dbReference type="PANTHER" id="PTHR30055:SF234">
    <property type="entry name" value="HTH-TYPE TRANSCRIPTIONAL REGULATOR BETI"/>
    <property type="match status" value="1"/>
</dbReference>
<evidence type="ECO:0000256" key="4">
    <source>
        <dbReference type="PROSITE-ProRule" id="PRU00335"/>
    </source>
</evidence>
<organism evidence="6 7">
    <name type="scientific">Conexibacter stalactiti</name>
    <dbReference type="NCBI Taxonomy" id="1940611"/>
    <lineage>
        <taxon>Bacteria</taxon>
        <taxon>Bacillati</taxon>
        <taxon>Actinomycetota</taxon>
        <taxon>Thermoleophilia</taxon>
        <taxon>Solirubrobacterales</taxon>
        <taxon>Conexibacteraceae</taxon>
        <taxon>Conexibacter</taxon>
    </lineage>
</organism>
<dbReference type="PRINTS" id="PR00455">
    <property type="entry name" value="HTHTETR"/>
</dbReference>